<dbReference type="Proteomes" id="UP000237000">
    <property type="component" value="Unassembled WGS sequence"/>
</dbReference>
<proteinExistence type="predicted"/>
<reference evidence="3" key="1">
    <citation type="submission" date="2016-06" db="EMBL/GenBank/DDBJ databases">
        <title>Parallel loss of symbiosis genes in relatives of nitrogen-fixing non-legume Parasponia.</title>
        <authorList>
            <person name="Van Velzen R."/>
            <person name="Holmer R."/>
            <person name="Bu F."/>
            <person name="Rutten L."/>
            <person name="Van Zeijl A."/>
            <person name="Liu W."/>
            <person name="Santuari L."/>
            <person name="Cao Q."/>
            <person name="Sharma T."/>
            <person name="Shen D."/>
            <person name="Roswanjaya Y."/>
            <person name="Wardhani T."/>
            <person name="Kalhor M.S."/>
            <person name="Jansen J."/>
            <person name="Van den Hoogen J."/>
            <person name="Gungor B."/>
            <person name="Hartog M."/>
            <person name="Hontelez J."/>
            <person name="Verver J."/>
            <person name="Yang W.-C."/>
            <person name="Schijlen E."/>
            <person name="Repin R."/>
            <person name="Schilthuizen M."/>
            <person name="Schranz E."/>
            <person name="Heidstra R."/>
            <person name="Miyata K."/>
            <person name="Fedorova E."/>
            <person name="Kohlen W."/>
            <person name="Bisseling T."/>
            <person name="Smit S."/>
            <person name="Geurts R."/>
        </authorList>
    </citation>
    <scope>NUCLEOTIDE SEQUENCE [LARGE SCALE GENOMIC DNA]</scope>
    <source>
        <strain evidence="3">cv. RG33-2</strain>
    </source>
</reference>
<name>A0A2P5BMY0_TREOI</name>
<evidence type="ECO:0000313" key="2">
    <source>
        <dbReference type="EMBL" id="PON50146.1"/>
    </source>
</evidence>
<feature type="region of interest" description="Disordered" evidence="1">
    <location>
        <begin position="170"/>
        <end position="221"/>
    </location>
</feature>
<sequence>MGSMESLKGLGTHDVGTGNGQSSKAVVHGPPRVHYNLTAINVNLNQVTQEVLQTSFKPVNARLTWSEKEAVKPNPNSRLDPLEESRFKSLKRKLDSRCFQVEAQIQRKVRPKNVTETEAQRAKDLFEASHLSSQFKKNELNPIIDLSNTLSVGLEPKSLTMVKKAARGQNYGQMTEASMQKQRENVKEKASRSRENVEFDANDPGIQMAEEAGLTMPPTQP</sequence>
<gene>
    <name evidence="2" type="ORF">TorRG33x02_315690</name>
</gene>
<dbReference type="AlphaFoldDB" id="A0A2P5BMY0"/>
<accession>A0A2P5BMY0</accession>
<evidence type="ECO:0000256" key="1">
    <source>
        <dbReference type="SAM" id="MobiDB-lite"/>
    </source>
</evidence>
<feature type="compositionally biased region" description="Basic and acidic residues" evidence="1">
    <location>
        <begin position="181"/>
        <end position="197"/>
    </location>
</feature>
<feature type="region of interest" description="Disordered" evidence="1">
    <location>
        <begin position="1"/>
        <end position="28"/>
    </location>
</feature>
<keyword evidence="3" id="KW-1185">Reference proteome</keyword>
<comment type="caution">
    <text evidence="2">The sequence shown here is derived from an EMBL/GenBank/DDBJ whole genome shotgun (WGS) entry which is preliminary data.</text>
</comment>
<protein>
    <submittedName>
        <fullName evidence="2">Uncharacterized protein</fullName>
    </submittedName>
</protein>
<evidence type="ECO:0000313" key="3">
    <source>
        <dbReference type="Proteomes" id="UP000237000"/>
    </source>
</evidence>
<dbReference type="InParanoid" id="A0A2P5BMY0"/>
<dbReference type="EMBL" id="JXTC01000490">
    <property type="protein sequence ID" value="PON50146.1"/>
    <property type="molecule type" value="Genomic_DNA"/>
</dbReference>
<organism evidence="2 3">
    <name type="scientific">Trema orientale</name>
    <name type="common">Charcoal tree</name>
    <name type="synonym">Celtis orientalis</name>
    <dbReference type="NCBI Taxonomy" id="63057"/>
    <lineage>
        <taxon>Eukaryota</taxon>
        <taxon>Viridiplantae</taxon>
        <taxon>Streptophyta</taxon>
        <taxon>Embryophyta</taxon>
        <taxon>Tracheophyta</taxon>
        <taxon>Spermatophyta</taxon>
        <taxon>Magnoliopsida</taxon>
        <taxon>eudicotyledons</taxon>
        <taxon>Gunneridae</taxon>
        <taxon>Pentapetalae</taxon>
        <taxon>rosids</taxon>
        <taxon>fabids</taxon>
        <taxon>Rosales</taxon>
        <taxon>Cannabaceae</taxon>
        <taxon>Trema</taxon>
    </lineage>
</organism>
<feature type="compositionally biased region" description="Polar residues" evidence="1">
    <location>
        <begin position="170"/>
        <end position="180"/>
    </location>
</feature>